<dbReference type="Gene3D" id="2.40.50.230">
    <property type="entry name" value="Gp5 N-terminal domain"/>
    <property type="match status" value="1"/>
</dbReference>
<sequence length="237" mass="24388">MNIENEIADLRRRIDNLIRTGVVTDVNLKEGTCRVKSGKLETRHLPISAIRAGDARMWWPPSVGEQVTLFCMSGNPETAIVFPGLFCDACPQPDARGKTLHIHFPDGAVIEYDANVSALLATGMTTASVETSESITANTSKATVNATESINATTKQATVKATNITLDAPTVTCTGLMQAKSISVGGSGGGSATISGPVDIKGSVTQTGGGLSSNGVVLDSHKHDGVQPGGGTTGGPV</sequence>
<dbReference type="Pfam" id="PF04717">
    <property type="entry name" value="Phage_base_V"/>
    <property type="match status" value="1"/>
</dbReference>
<evidence type="ECO:0000313" key="4">
    <source>
        <dbReference type="EMBL" id="ATW54221.1"/>
    </source>
</evidence>
<dbReference type="EMBL" id="CP023345">
    <property type="protein sequence ID" value="ATW54221.1"/>
    <property type="molecule type" value="Genomic_DNA"/>
</dbReference>
<evidence type="ECO:0000256" key="1">
    <source>
        <dbReference type="SAM" id="MobiDB-lite"/>
    </source>
</evidence>
<feature type="region of interest" description="Disordered" evidence="1">
    <location>
        <begin position="209"/>
        <end position="237"/>
    </location>
</feature>
<evidence type="ECO:0000259" key="3">
    <source>
        <dbReference type="Pfam" id="PF18715"/>
    </source>
</evidence>
<dbReference type="RefSeq" id="WP_100212333.1">
    <property type="nucleotide sequence ID" value="NZ_CP023345.1"/>
</dbReference>
<name>A0A2I5HG02_SALDZ</name>
<dbReference type="Proteomes" id="UP000230639">
    <property type="component" value="Chromosome"/>
</dbReference>
<dbReference type="AlphaFoldDB" id="A0A2I5HG02"/>
<feature type="domain" description="Gp5/Type VI secretion system Vgr protein OB-fold" evidence="2">
    <location>
        <begin position="19"/>
        <end position="86"/>
    </location>
</feature>
<evidence type="ECO:0000259" key="2">
    <source>
        <dbReference type="Pfam" id="PF04717"/>
    </source>
</evidence>
<dbReference type="Gene3D" id="6.20.150.10">
    <property type="match status" value="1"/>
</dbReference>
<dbReference type="InterPro" id="IPR013046">
    <property type="entry name" value="GpV/Gp45"/>
</dbReference>
<dbReference type="NCBIfam" id="TIGR01644">
    <property type="entry name" value="phage_P2_V"/>
    <property type="match status" value="1"/>
</dbReference>
<dbReference type="InterPro" id="IPR037026">
    <property type="entry name" value="Vgr_OB-fold_dom_sf"/>
</dbReference>
<dbReference type="InterPro" id="IPR040629">
    <property type="entry name" value="Phage_spike"/>
</dbReference>
<protein>
    <submittedName>
        <fullName evidence="4">Baseplate assembly protein</fullName>
    </submittedName>
</protein>
<feature type="domain" description="Phage spike trimer" evidence="3">
    <location>
        <begin position="153"/>
        <end position="207"/>
    </location>
</feature>
<dbReference type="InterPro" id="IPR044033">
    <property type="entry name" value="GpV-like_apex"/>
</dbReference>
<organism evidence="4 5">
    <name type="scientific">Salmonella diarizonae</name>
    <dbReference type="NCBI Taxonomy" id="59204"/>
    <lineage>
        <taxon>Bacteria</taxon>
        <taxon>Pseudomonadati</taxon>
        <taxon>Pseudomonadota</taxon>
        <taxon>Gammaproteobacteria</taxon>
        <taxon>Enterobacterales</taxon>
        <taxon>Enterobacteriaceae</taxon>
        <taxon>Salmonella</taxon>
    </lineage>
</organism>
<accession>A0A2I5HG02</accession>
<dbReference type="Pfam" id="PF18946">
    <property type="entry name" value="Apex"/>
    <property type="match status" value="1"/>
</dbReference>
<proteinExistence type="predicted"/>
<reference evidence="4 5" key="1">
    <citation type="submission" date="2017-09" db="EMBL/GenBank/DDBJ databases">
        <title>Complete genome of Salmonella enterica subsp. diarizonae isolated from stool of a patient with bacterial enteropathy.</title>
        <authorList>
            <person name="Zhou J."/>
            <person name="Chen Q."/>
            <person name="Guo L."/>
            <person name="Fan J."/>
        </authorList>
    </citation>
    <scope>NUCLEOTIDE SEQUENCE [LARGE SCALE GENOMIC DNA]</scope>
    <source>
        <strain evidence="4 5">HZS154</strain>
    </source>
</reference>
<evidence type="ECO:0000313" key="5">
    <source>
        <dbReference type="Proteomes" id="UP000230639"/>
    </source>
</evidence>
<dbReference type="Pfam" id="PF18715">
    <property type="entry name" value="Phage_spike"/>
    <property type="match status" value="1"/>
</dbReference>
<gene>
    <name evidence="4" type="ORF">CNQ75_06595</name>
</gene>
<dbReference type="InterPro" id="IPR006531">
    <property type="entry name" value="Gp5/Vgr_OB"/>
</dbReference>
<feature type="compositionally biased region" description="Gly residues" evidence="1">
    <location>
        <begin position="227"/>
        <end position="237"/>
    </location>
</feature>